<comment type="subcellular location">
    <subcellularLocation>
        <location evidence="1">Endomembrane system</location>
        <topology evidence="1">Multi-pass membrane protein</topology>
    </subcellularLocation>
</comment>
<dbReference type="InterPro" id="IPR004014">
    <property type="entry name" value="ATPase_P-typ_cation-transptr_N"/>
</dbReference>
<proteinExistence type="predicted"/>
<dbReference type="Pfam" id="PF00702">
    <property type="entry name" value="Hydrolase"/>
    <property type="match status" value="1"/>
</dbReference>
<dbReference type="InterPro" id="IPR006068">
    <property type="entry name" value="ATPase_P-typ_cation-transptr_C"/>
</dbReference>
<dbReference type="Pfam" id="PF00690">
    <property type="entry name" value="Cation_ATPase_N"/>
    <property type="match status" value="1"/>
</dbReference>
<dbReference type="EC" id="7.2.2.8" evidence="2"/>
<evidence type="ECO:0000256" key="11">
    <source>
        <dbReference type="ARBA" id="ARBA00023008"/>
    </source>
</evidence>
<comment type="caution">
    <text evidence="16">The sequence shown here is derived from an EMBL/GenBank/DDBJ whole genome shotgun (WGS) entry which is preliminary data.</text>
</comment>
<evidence type="ECO:0000256" key="14">
    <source>
        <dbReference type="SAM" id="Phobius"/>
    </source>
</evidence>
<evidence type="ECO:0000256" key="4">
    <source>
        <dbReference type="ARBA" id="ARBA00022692"/>
    </source>
</evidence>
<dbReference type="FunFam" id="3.40.50.1000:FF:000144">
    <property type="entry name" value="copper-transporting ATPase 1 isoform X2"/>
    <property type="match status" value="1"/>
</dbReference>
<evidence type="ECO:0000256" key="5">
    <source>
        <dbReference type="ARBA" id="ARBA00022723"/>
    </source>
</evidence>
<feature type="transmembrane region" description="Helical" evidence="14">
    <location>
        <begin position="82"/>
        <end position="98"/>
    </location>
</feature>
<keyword evidence="3" id="KW-0813">Transport</keyword>
<dbReference type="SUPFAM" id="SSF81665">
    <property type="entry name" value="Calcium ATPase, transmembrane domain M"/>
    <property type="match status" value="1"/>
</dbReference>
<dbReference type="Gene3D" id="3.40.1110.10">
    <property type="entry name" value="Calcium-transporting ATPase, cytoplasmic domain N"/>
    <property type="match status" value="2"/>
</dbReference>
<dbReference type="SUPFAM" id="SSF81653">
    <property type="entry name" value="Calcium ATPase, transduction domain A"/>
    <property type="match status" value="1"/>
</dbReference>
<keyword evidence="4 14" id="KW-0812">Transmembrane</keyword>
<evidence type="ECO:0000313" key="16">
    <source>
        <dbReference type="EMBL" id="RWX73429.1"/>
    </source>
</evidence>
<dbReference type="InterPro" id="IPR023299">
    <property type="entry name" value="ATPase_P-typ_cyto_dom_N"/>
</dbReference>
<keyword evidence="11" id="KW-0186">Copper</keyword>
<protein>
    <recommendedName>
        <fullName evidence="2">P-type Cu(+) transporter</fullName>
        <ecNumber evidence="2">7.2.2.8</ecNumber>
    </recommendedName>
</protein>
<dbReference type="Proteomes" id="UP000288215">
    <property type="component" value="Unassembled WGS sequence"/>
</dbReference>
<dbReference type="InterPro" id="IPR001757">
    <property type="entry name" value="P_typ_ATPase"/>
</dbReference>
<dbReference type="Pfam" id="PF00689">
    <property type="entry name" value="Cation_ATPase_C"/>
    <property type="match status" value="1"/>
</dbReference>
<dbReference type="SFLD" id="SFLDG00002">
    <property type="entry name" value="C1.7:_P-type_atpase_like"/>
    <property type="match status" value="1"/>
</dbReference>
<dbReference type="PRINTS" id="PR00119">
    <property type="entry name" value="CATATPASE"/>
</dbReference>
<keyword evidence="7" id="KW-0187">Copper transport</keyword>
<dbReference type="InterPro" id="IPR008250">
    <property type="entry name" value="ATPase_P-typ_transduc_dom_A_sf"/>
</dbReference>
<evidence type="ECO:0000256" key="6">
    <source>
        <dbReference type="ARBA" id="ARBA00022741"/>
    </source>
</evidence>
<dbReference type="GO" id="GO:0140581">
    <property type="term" value="F:P-type monovalent copper transporter activity"/>
    <property type="evidence" value="ECO:0007669"/>
    <property type="project" value="UniProtKB-EC"/>
</dbReference>
<dbReference type="SFLD" id="SFLDF00027">
    <property type="entry name" value="p-type_atpase"/>
    <property type="match status" value="1"/>
</dbReference>
<feature type="domain" description="Cation-transporting P-type ATPase N-terminal" evidence="15">
    <location>
        <begin position="6"/>
        <end position="78"/>
    </location>
</feature>
<dbReference type="GO" id="GO:0046872">
    <property type="term" value="F:metal ion binding"/>
    <property type="evidence" value="ECO:0007669"/>
    <property type="project" value="UniProtKB-KW"/>
</dbReference>
<keyword evidence="9" id="KW-1278">Translocase</keyword>
<dbReference type="Pfam" id="PF00122">
    <property type="entry name" value="E1-E2_ATPase"/>
    <property type="match status" value="1"/>
</dbReference>
<evidence type="ECO:0000313" key="17">
    <source>
        <dbReference type="Proteomes" id="UP000288215"/>
    </source>
</evidence>
<dbReference type="PRINTS" id="PR00120">
    <property type="entry name" value="HATPASE"/>
</dbReference>
<evidence type="ECO:0000256" key="3">
    <source>
        <dbReference type="ARBA" id="ARBA00022448"/>
    </source>
</evidence>
<keyword evidence="12" id="KW-0406">Ion transport</keyword>
<evidence type="ECO:0000256" key="7">
    <source>
        <dbReference type="ARBA" id="ARBA00022796"/>
    </source>
</evidence>
<dbReference type="PROSITE" id="PS00154">
    <property type="entry name" value="ATPASE_E1_E2"/>
    <property type="match status" value="1"/>
</dbReference>
<dbReference type="InterPro" id="IPR018303">
    <property type="entry name" value="ATPase_P-typ_P_site"/>
</dbReference>
<dbReference type="GO" id="GO:0012505">
    <property type="term" value="C:endomembrane system"/>
    <property type="evidence" value="ECO:0007669"/>
    <property type="project" value="UniProtKB-SubCell"/>
</dbReference>
<dbReference type="PANTHER" id="PTHR42861">
    <property type="entry name" value="CALCIUM-TRANSPORTING ATPASE"/>
    <property type="match status" value="1"/>
</dbReference>
<feature type="transmembrane region" description="Helical" evidence="14">
    <location>
        <begin position="246"/>
        <end position="265"/>
    </location>
</feature>
<keyword evidence="13 14" id="KW-0472">Membrane</keyword>
<accession>A0A3S3S7S9</accession>
<organism evidence="16 17">
    <name type="scientific">Methanosuratincola subterraneus</name>
    <dbReference type="NCBI Taxonomy" id="2593994"/>
    <lineage>
        <taxon>Archaea</taxon>
        <taxon>Thermoproteota</taxon>
        <taxon>Methanosuratincolia</taxon>
        <taxon>Candidatus Methanomethylicales</taxon>
        <taxon>Candidatus Methanomethylicaceae</taxon>
        <taxon>Candidatus Methanosuratincola (ex Vanwonterghem et al. 2016)</taxon>
    </lineage>
</organism>
<dbReference type="InterPro" id="IPR044492">
    <property type="entry name" value="P_typ_ATPase_HD_dom"/>
</dbReference>
<evidence type="ECO:0000259" key="15">
    <source>
        <dbReference type="SMART" id="SM00831"/>
    </source>
</evidence>
<dbReference type="Gene3D" id="2.70.150.10">
    <property type="entry name" value="Calcium-transporting ATPase, cytoplasmic transduction domain A"/>
    <property type="match status" value="1"/>
</dbReference>
<gene>
    <name evidence="16" type="ORF">Metus_1403</name>
</gene>
<dbReference type="Gene3D" id="1.20.1110.10">
    <property type="entry name" value="Calcium-transporting ATPase, transmembrane domain"/>
    <property type="match status" value="2"/>
</dbReference>
<dbReference type="InterPro" id="IPR023298">
    <property type="entry name" value="ATPase_P-typ_TM_dom_sf"/>
</dbReference>
<evidence type="ECO:0000256" key="1">
    <source>
        <dbReference type="ARBA" id="ARBA00004127"/>
    </source>
</evidence>
<evidence type="ECO:0000256" key="12">
    <source>
        <dbReference type="ARBA" id="ARBA00023065"/>
    </source>
</evidence>
<dbReference type="InterPro" id="IPR036412">
    <property type="entry name" value="HAD-like_sf"/>
</dbReference>
<evidence type="ECO:0000256" key="2">
    <source>
        <dbReference type="ARBA" id="ARBA00012517"/>
    </source>
</evidence>
<dbReference type="SFLD" id="SFLDS00003">
    <property type="entry name" value="Haloacid_Dehalogenase"/>
    <property type="match status" value="1"/>
</dbReference>
<dbReference type="NCBIfam" id="TIGR01494">
    <property type="entry name" value="ATPase_P-type"/>
    <property type="match status" value="3"/>
</dbReference>
<feature type="transmembrane region" description="Helical" evidence="14">
    <location>
        <begin position="58"/>
        <end position="76"/>
    </location>
</feature>
<dbReference type="EMBL" id="RXGA01000003">
    <property type="protein sequence ID" value="RWX73429.1"/>
    <property type="molecule type" value="Genomic_DNA"/>
</dbReference>
<evidence type="ECO:0000256" key="8">
    <source>
        <dbReference type="ARBA" id="ARBA00022840"/>
    </source>
</evidence>
<dbReference type="AlphaFoldDB" id="A0A3S3S7S9"/>
<dbReference type="GO" id="GO:0016020">
    <property type="term" value="C:membrane"/>
    <property type="evidence" value="ECO:0007669"/>
    <property type="project" value="InterPro"/>
</dbReference>
<evidence type="ECO:0000256" key="13">
    <source>
        <dbReference type="ARBA" id="ARBA00023136"/>
    </source>
</evidence>
<evidence type="ECO:0000256" key="9">
    <source>
        <dbReference type="ARBA" id="ARBA00022967"/>
    </source>
</evidence>
<feature type="transmembrane region" description="Helical" evidence="14">
    <location>
        <begin position="701"/>
        <end position="725"/>
    </location>
</feature>
<dbReference type="InterPro" id="IPR023214">
    <property type="entry name" value="HAD_sf"/>
</dbReference>
<feature type="transmembrane region" description="Helical" evidence="14">
    <location>
        <begin position="271"/>
        <end position="300"/>
    </location>
</feature>
<evidence type="ECO:0000256" key="10">
    <source>
        <dbReference type="ARBA" id="ARBA00022989"/>
    </source>
</evidence>
<dbReference type="Gene3D" id="3.40.50.1000">
    <property type="entry name" value="HAD superfamily/HAD-like"/>
    <property type="match status" value="2"/>
</dbReference>
<sequence length="836" mass="91412">MELLEHPHAARIEDIESGLGTSRAGLSKEEAARRLSIYGKNLLEEEKPSRLKVFARQFKSILIYVLIVAAVIALALDKTEDFFVIVSIVMLNGVLGFWQEMKAEASIRALKKMAESRATVVRGGEETVVPSSELVPGDVVVVREGDVVSADIRIFESEGLMVDEATITGESVPASKDETAVLGPSTPPYDMANMLFSGTTVVRGSGAGYVCRTGRATYLASIAERAKESSPDSPLTCAVREFFKRYVFLLIAIFAAVGIVGYTQGRELGNLAYLLVAQMVSAVPEGLPLVITIVMVVGAVNLSRRKTLTRYLPAVETLGSATFIASDKTGTITEGKLEVKEAVVLDEGLARLGAALCNDSDGEKGDPIDLALSRWVGDQYCALREEHKRIWAFPFDTKRRMMATANEVRGSRILFVKGAFEEIRKISVNVEDAERLYKEEEGMASRGLRIIAIAAGEWASNSPEEWRVRVVALVGFLDPPKDGVREAVATAKKAGIRVIMITGDHPLTAKAIAGAVGIWREGDRVLTGVEVDAMDGGALYDALKSATVVARALPETKYRIVKTLQERNEIVAVTGDGVNDVPALKVADLGIAMGSGSEAAKSVAKMVILDSNLRVIVDAIKIGRVIADNIRKVIYYLLSTNMMQIVLLALAVFAGYPIPLLPIQILWINIVTDGVQDKFFPFAKEEGDVMGRRPRKPKDQFFDRFQVFRIGFFGIIPGVAALLLFRHLFYQYGYESAVAITFTTVAAAQWFNGIQAQKEREPFLRNIRRSFWINPYAYAGVGLGLILQLFAIYVVPGVFGAAPLSLEHWAYVAGFSAFSFLVVEARKLIEPRLLRE</sequence>
<keyword evidence="10 14" id="KW-1133">Transmembrane helix</keyword>
<keyword evidence="6" id="KW-0547">Nucleotide-binding</keyword>
<reference evidence="16 17" key="1">
    <citation type="submission" date="2018-12" db="EMBL/GenBank/DDBJ databases">
        <title>The complete genome of the methanogenic archaea of the candidate phylum Verstraetearchaeota, obtained from the metagenome of underground thermal water.</title>
        <authorList>
            <person name="Kadnikov V.V."/>
            <person name="Mardanov A.V."/>
            <person name="Beletsky A.V."/>
            <person name="Karnachuk O.V."/>
            <person name="Ravin N.V."/>
        </authorList>
    </citation>
    <scope>NUCLEOTIDE SEQUENCE [LARGE SCALE GENOMIC DNA]</scope>
    <source>
        <strain evidence="16">Ch88</strain>
    </source>
</reference>
<dbReference type="GO" id="GO:0016887">
    <property type="term" value="F:ATP hydrolysis activity"/>
    <property type="evidence" value="ECO:0007669"/>
    <property type="project" value="InterPro"/>
</dbReference>
<name>A0A3S3S7S9_METS7</name>
<keyword evidence="5" id="KW-0479">Metal-binding</keyword>
<dbReference type="InterPro" id="IPR059000">
    <property type="entry name" value="ATPase_P-type_domA"/>
</dbReference>
<dbReference type="SMART" id="SM00831">
    <property type="entry name" value="Cation_ATPase_N"/>
    <property type="match status" value="1"/>
</dbReference>
<dbReference type="SUPFAM" id="SSF56784">
    <property type="entry name" value="HAD-like"/>
    <property type="match status" value="1"/>
</dbReference>
<feature type="transmembrane region" description="Helical" evidence="14">
    <location>
        <begin position="775"/>
        <end position="796"/>
    </location>
</feature>
<keyword evidence="8" id="KW-0067">ATP-binding</keyword>
<dbReference type="GO" id="GO:0005524">
    <property type="term" value="F:ATP binding"/>
    <property type="evidence" value="ECO:0007669"/>
    <property type="project" value="UniProtKB-KW"/>
</dbReference>
<feature type="transmembrane region" description="Helical" evidence="14">
    <location>
        <begin position="808"/>
        <end position="825"/>
    </location>
</feature>